<dbReference type="InterPro" id="IPR038765">
    <property type="entry name" value="Papain-like_cys_pep_sf"/>
</dbReference>
<accession>A0A1F7IPR3</accession>
<sequence>MLQNKQIFKRVLPFLFLFILSVGYVGIDLTHRISAPSQAADEDINISFINISAPINTNNVWEWRGVYSVKNYFKEPITTEYKVNWCSESSGIKGASTKECDDHKFNSDFKYTLAHQKVVLDARNTTSKITHQSIDCGRVEIRISDSNKILYQTVYDTGQACPDKKKKSYISFSNTGDFQYQEMLKDLQNVIPEGDLDSELEEYKDDQGDAPPIFGQDNPQTDPITITPDNPDVQPAIDVTNYIIQNCGGRITVANADECMKGLNLGTKNDDLVKQQIILNVAAMARYHLNPYLQCVGFVKAVYAATTGENYSTTGNAASRAGDHGGFKFQNKTNGDPPKAGDMAVWTDGSDGHIAYIVRATDDIIEVVEANRGCDGCIRYKSYPVNTPGLAGWLSKP</sequence>
<feature type="domain" description="Peptidase C51" evidence="1">
    <location>
        <begin position="270"/>
        <end position="395"/>
    </location>
</feature>
<gene>
    <name evidence="2" type="ORF">A2957_02395</name>
</gene>
<proteinExistence type="predicted"/>
<reference evidence="2 3" key="1">
    <citation type="journal article" date="2016" name="Nat. Commun.">
        <title>Thousands of microbial genomes shed light on interconnected biogeochemical processes in an aquifer system.</title>
        <authorList>
            <person name="Anantharaman K."/>
            <person name="Brown C.T."/>
            <person name="Hug L.A."/>
            <person name="Sharon I."/>
            <person name="Castelle C.J."/>
            <person name="Probst A.J."/>
            <person name="Thomas B.C."/>
            <person name="Singh A."/>
            <person name="Wilkins M.J."/>
            <person name="Karaoz U."/>
            <person name="Brodie E.L."/>
            <person name="Williams K.H."/>
            <person name="Hubbard S.S."/>
            <person name="Banfield J.F."/>
        </authorList>
    </citation>
    <scope>NUCLEOTIDE SEQUENCE [LARGE SCALE GENOMIC DNA]</scope>
</reference>
<organism evidence="2 3">
    <name type="scientific">Candidatus Roizmanbacteria bacterium RIFCSPLOWO2_01_FULL_38_11</name>
    <dbReference type="NCBI Taxonomy" id="1802060"/>
    <lineage>
        <taxon>Bacteria</taxon>
        <taxon>Candidatus Roizmaniibacteriota</taxon>
    </lineage>
</organism>
<evidence type="ECO:0000259" key="1">
    <source>
        <dbReference type="PROSITE" id="PS50911"/>
    </source>
</evidence>
<dbReference type="STRING" id="1802060.A2957_02395"/>
<protein>
    <recommendedName>
        <fullName evidence="1">Peptidase C51 domain-containing protein</fullName>
    </recommendedName>
</protein>
<dbReference type="Pfam" id="PF05257">
    <property type="entry name" value="CHAP"/>
    <property type="match status" value="1"/>
</dbReference>
<dbReference type="Gene3D" id="3.90.1720.10">
    <property type="entry name" value="endopeptidase domain like (from Nostoc punctiforme)"/>
    <property type="match status" value="1"/>
</dbReference>
<dbReference type="SUPFAM" id="SSF54001">
    <property type="entry name" value="Cysteine proteinases"/>
    <property type="match status" value="1"/>
</dbReference>
<dbReference type="Proteomes" id="UP000179072">
    <property type="component" value="Unassembled WGS sequence"/>
</dbReference>
<comment type="caution">
    <text evidence="2">The sequence shown here is derived from an EMBL/GenBank/DDBJ whole genome shotgun (WGS) entry which is preliminary data.</text>
</comment>
<evidence type="ECO:0000313" key="2">
    <source>
        <dbReference type="EMBL" id="OGK45336.1"/>
    </source>
</evidence>
<name>A0A1F7IPR3_9BACT</name>
<dbReference type="PROSITE" id="PS50911">
    <property type="entry name" value="CHAP"/>
    <property type="match status" value="1"/>
</dbReference>
<dbReference type="InterPro" id="IPR007921">
    <property type="entry name" value="CHAP_dom"/>
</dbReference>
<dbReference type="EMBL" id="MGAK01000002">
    <property type="protein sequence ID" value="OGK45336.1"/>
    <property type="molecule type" value="Genomic_DNA"/>
</dbReference>
<evidence type="ECO:0000313" key="3">
    <source>
        <dbReference type="Proteomes" id="UP000179072"/>
    </source>
</evidence>
<dbReference type="AlphaFoldDB" id="A0A1F7IPR3"/>